<name>A0A9N9GHA2_9GLOM</name>
<dbReference type="OrthoDB" id="2433448at2759"/>
<reference evidence="1" key="1">
    <citation type="submission" date="2021-06" db="EMBL/GenBank/DDBJ databases">
        <authorList>
            <person name="Kallberg Y."/>
            <person name="Tangrot J."/>
            <person name="Rosling A."/>
        </authorList>
    </citation>
    <scope>NUCLEOTIDE SEQUENCE</scope>
    <source>
        <strain evidence="1">MT106</strain>
    </source>
</reference>
<keyword evidence="2" id="KW-1185">Reference proteome</keyword>
<sequence>RLALLEQDSAMNGMMLLFDQTQNDKEAMLVVIVSTVNVSSSDVTKISEVTDILTSEQGLSQSYKASSESIILVYCILLKQPQVDVSKLAYNFENREDSS</sequence>
<gene>
    <name evidence="1" type="ORF">AGERDE_LOCUS9164</name>
</gene>
<evidence type="ECO:0000313" key="2">
    <source>
        <dbReference type="Proteomes" id="UP000789831"/>
    </source>
</evidence>
<accession>A0A9N9GHA2</accession>
<comment type="caution">
    <text evidence="1">The sequence shown here is derived from an EMBL/GenBank/DDBJ whole genome shotgun (WGS) entry which is preliminary data.</text>
</comment>
<dbReference type="EMBL" id="CAJVPL010002188">
    <property type="protein sequence ID" value="CAG8602288.1"/>
    <property type="molecule type" value="Genomic_DNA"/>
</dbReference>
<evidence type="ECO:0000313" key="1">
    <source>
        <dbReference type="EMBL" id="CAG8602288.1"/>
    </source>
</evidence>
<protein>
    <submittedName>
        <fullName evidence="1">8623_t:CDS:1</fullName>
    </submittedName>
</protein>
<feature type="non-terminal residue" evidence="1">
    <location>
        <position position="1"/>
    </location>
</feature>
<organism evidence="1 2">
    <name type="scientific">Ambispora gerdemannii</name>
    <dbReference type="NCBI Taxonomy" id="144530"/>
    <lineage>
        <taxon>Eukaryota</taxon>
        <taxon>Fungi</taxon>
        <taxon>Fungi incertae sedis</taxon>
        <taxon>Mucoromycota</taxon>
        <taxon>Glomeromycotina</taxon>
        <taxon>Glomeromycetes</taxon>
        <taxon>Archaeosporales</taxon>
        <taxon>Ambisporaceae</taxon>
        <taxon>Ambispora</taxon>
    </lineage>
</organism>
<dbReference type="Proteomes" id="UP000789831">
    <property type="component" value="Unassembled WGS sequence"/>
</dbReference>
<dbReference type="AlphaFoldDB" id="A0A9N9GHA2"/>
<proteinExistence type="predicted"/>